<evidence type="ECO:0000256" key="2">
    <source>
        <dbReference type="ARBA" id="ARBA00022481"/>
    </source>
</evidence>
<comment type="similarity">
    <text evidence="1">Belongs to the synaptobrevin family.</text>
</comment>
<evidence type="ECO:0000256" key="1">
    <source>
        <dbReference type="ARBA" id="ARBA00008025"/>
    </source>
</evidence>
<keyword evidence="2" id="KW-0488">Methylation</keyword>
<dbReference type="EMBL" id="ACOU01000002">
    <property type="protein sequence ID" value="EKX73449.1"/>
    <property type="molecule type" value="Genomic_DNA"/>
</dbReference>
<dbReference type="Pfam" id="PF13774">
    <property type="entry name" value="Longin"/>
    <property type="match status" value="1"/>
</dbReference>
<reference evidence="11 12" key="1">
    <citation type="journal article" date="2012" name="BMC Genomics">
        <title>Comparative genomic analysis and phylogenetic position of Theileria equi.</title>
        <authorList>
            <person name="Kappmeyer L.S."/>
            <person name="Thiagarajan M."/>
            <person name="Herndon D.R."/>
            <person name="Ramsay J.D."/>
            <person name="Caler E."/>
            <person name="Djikeng A."/>
            <person name="Gillespie J.J."/>
            <person name="Lau A.O."/>
            <person name="Roalson E.H."/>
            <person name="Silva J.C."/>
            <person name="Silva M.G."/>
            <person name="Suarez C.E."/>
            <person name="Ueti M.W."/>
            <person name="Nene V.M."/>
            <person name="Mealey R.H."/>
            <person name="Knowles D.P."/>
            <person name="Brayton K.A."/>
        </authorList>
    </citation>
    <scope>NUCLEOTIDE SEQUENCE [LARGE SCALE GENOMIC DNA]</scope>
    <source>
        <strain evidence="11 12">WA</strain>
    </source>
</reference>
<evidence type="ECO:0000313" key="12">
    <source>
        <dbReference type="Proteomes" id="UP000031512"/>
    </source>
</evidence>
<keyword evidence="5" id="KW-0449">Lipoprotein</keyword>
<proteinExistence type="inferred from homology"/>
<dbReference type="GO" id="GO:0005484">
    <property type="term" value="F:SNAP receptor activity"/>
    <property type="evidence" value="ECO:0007669"/>
    <property type="project" value="TreeGrafter"/>
</dbReference>
<dbReference type="SMART" id="SM01270">
    <property type="entry name" value="Longin"/>
    <property type="match status" value="1"/>
</dbReference>
<gene>
    <name evidence="11" type="ORF">BEWA_034850</name>
</gene>
<sequence length="201" mass="22914">MTTHRITYVGILRCNDTPIFLSQAHNLTHLSYLSRGYAKNISSFMAREIASRIDVGLSNIDVEGYDVYAYKWENGLCIICICNKGYPNRVAFALLQQIFFDFIDKYPDAGLQYTQDINLNNSSIKTLMHKYNNPLEVDAFENVSEKVHNTMNIVHRTVNDLLNNGETLEALVNQSKDLSTKTKDVFAKSKKLKKRSCCALM</sequence>
<dbReference type="eggNOG" id="KOG0861">
    <property type="taxonomic scope" value="Eukaryota"/>
</dbReference>
<dbReference type="STRING" id="1537102.L1LDU4"/>
<evidence type="ECO:0000256" key="5">
    <source>
        <dbReference type="ARBA" id="ARBA00023288"/>
    </source>
</evidence>
<dbReference type="KEGG" id="beq:BEWA_034850"/>
<dbReference type="RefSeq" id="XP_004832901.1">
    <property type="nucleotide sequence ID" value="XM_004832844.1"/>
</dbReference>
<evidence type="ECO:0000256" key="6">
    <source>
        <dbReference type="ARBA" id="ARBA00023289"/>
    </source>
</evidence>
<evidence type="ECO:0000256" key="4">
    <source>
        <dbReference type="ARBA" id="ARBA00023139"/>
    </source>
</evidence>
<keyword evidence="3" id="KW-0472">Membrane</keyword>
<dbReference type="Gene3D" id="1.20.5.110">
    <property type="match status" value="1"/>
</dbReference>
<protein>
    <submittedName>
        <fullName evidence="11">Uncharacterized protein</fullName>
    </submittedName>
</protein>
<dbReference type="InterPro" id="IPR011012">
    <property type="entry name" value="Longin-like_dom_sf"/>
</dbReference>
<dbReference type="GeneID" id="15807861"/>
<feature type="domain" description="V-SNARE coiled-coil homology" evidence="10">
    <location>
        <begin position="139"/>
        <end position="195"/>
    </location>
</feature>
<dbReference type="InterPro" id="IPR010908">
    <property type="entry name" value="Longin_dom"/>
</dbReference>
<keyword evidence="8" id="KW-0175">Coiled coil</keyword>
<keyword evidence="12" id="KW-1185">Reference proteome</keyword>
<feature type="domain" description="Longin" evidence="9">
    <location>
        <begin position="10"/>
        <end position="128"/>
    </location>
</feature>
<dbReference type="OrthoDB" id="27923at2759"/>
<dbReference type="PROSITE" id="PS50892">
    <property type="entry name" value="V_SNARE"/>
    <property type="match status" value="1"/>
</dbReference>
<dbReference type="InterPro" id="IPR042855">
    <property type="entry name" value="V_SNARE_CC"/>
</dbReference>
<dbReference type="Proteomes" id="UP000031512">
    <property type="component" value="Unassembled WGS sequence"/>
</dbReference>
<keyword evidence="4" id="KW-0564">Palmitate</keyword>
<dbReference type="VEuPathDB" id="PiroplasmaDB:BEWA_034850"/>
<evidence type="ECO:0000313" key="11">
    <source>
        <dbReference type="EMBL" id="EKX73449.1"/>
    </source>
</evidence>
<dbReference type="Pfam" id="PF00957">
    <property type="entry name" value="Synaptobrevin"/>
    <property type="match status" value="1"/>
</dbReference>
<evidence type="ECO:0000256" key="3">
    <source>
        <dbReference type="ARBA" id="ARBA00023136"/>
    </source>
</evidence>
<dbReference type="SUPFAM" id="SSF64356">
    <property type="entry name" value="SNARE-like"/>
    <property type="match status" value="1"/>
</dbReference>
<dbReference type="AlphaFoldDB" id="L1LDU4"/>
<dbReference type="PROSITE" id="PS50859">
    <property type="entry name" value="LONGIN"/>
    <property type="match status" value="1"/>
</dbReference>
<name>L1LDU4_THEEQ</name>
<dbReference type="SUPFAM" id="SSF58038">
    <property type="entry name" value="SNARE fusion complex"/>
    <property type="match status" value="1"/>
</dbReference>
<comment type="subcellular location">
    <subcellularLocation>
        <location evidence="7">Endomembrane system</location>
        <topology evidence="7">Lipid-anchor</topology>
        <orientation evidence="7">Cytoplasmic side</orientation>
    </subcellularLocation>
</comment>
<evidence type="ECO:0000256" key="8">
    <source>
        <dbReference type="PROSITE-ProRule" id="PRU00290"/>
    </source>
</evidence>
<dbReference type="CDD" id="cd14824">
    <property type="entry name" value="Longin"/>
    <property type="match status" value="1"/>
</dbReference>
<comment type="caution">
    <text evidence="11">The sequence shown here is derived from an EMBL/GenBank/DDBJ whole genome shotgun (WGS) entry which is preliminary data.</text>
</comment>
<keyword evidence="6" id="KW-0636">Prenylation</keyword>
<accession>L1LDU4</accession>
<dbReference type="PANTHER" id="PTHR45806">
    <property type="entry name" value="SYNAPTOBREVIN HOMOLOG YKT6"/>
    <property type="match status" value="1"/>
</dbReference>
<evidence type="ECO:0000259" key="10">
    <source>
        <dbReference type="PROSITE" id="PS50892"/>
    </source>
</evidence>
<evidence type="ECO:0000259" key="9">
    <source>
        <dbReference type="PROSITE" id="PS50859"/>
    </source>
</evidence>
<dbReference type="Gene3D" id="3.30.450.50">
    <property type="entry name" value="Longin domain"/>
    <property type="match status" value="1"/>
</dbReference>
<dbReference type="GO" id="GO:0006888">
    <property type="term" value="P:endoplasmic reticulum to Golgi vesicle-mediated transport"/>
    <property type="evidence" value="ECO:0007669"/>
    <property type="project" value="TreeGrafter"/>
</dbReference>
<organism evidence="11 12">
    <name type="scientific">Theileria equi strain WA</name>
    <dbReference type="NCBI Taxonomy" id="1537102"/>
    <lineage>
        <taxon>Eukaryota</taxon>
        <taxon>Sar</taxon>
        <taxon>Alveolata</taxon>
        <taxon>Apicomplexa</taxon>
        <taxon>Aconoidasida</taxon>
        <taxon>Piroplasmida</taxon>
        <taxon>Theileriidae</taxon>
        <taxon>Theileria</taxon>
    </lineage>
</organism>
<dbReference type="PANTHER" id="PTHR45806:SF1">
    <property type="entry name" value="SYNAPTOBREVIN HOMOLOG YKT6"/>
    <property type="match status" value="1"/>
</dbReference>
<dbReference type="GO" id="GO:0005794">
    <property type="term" value="C:Golgi apparatus"/>
    <property type="evidence" value="ECO:0007669"/>
    <property type="project" value="TreeGrafter"/>
</dbReference>
<evidence type="ECO:0000256" key="7">
    <source>
        <dbReference type="ARBA" id="ARBA00046278"/>
    </source>
</evidence>